<evidence type="ECO:0000313" key="2">
    <source>
        <dbReference type="EMBL" id="JAG14164.1"/>
    </source>
</evidence>
<reference evidence="2" key="2">
    <citation type="submission" date="2014-07" db="EMBL/GenBank/DDBJ databases">
        <authorList>
            <person name="Hull J."/>
        </authorList>
    </citation>
    <scope>NUCLEOTIDE SEQUENCE</scope>
</reference>
<keyword evidence="2" id="KW-0413">Isomerase</keyword>
<dbReference type="EMBL" id="GBHO01029440">
    <property type="protein sequence ID" value="JAG14164.1"/>
    <property type="molecule type" value="Transcribed_RNA"/>
</dbReference>
<organism evidence="2">
    <name type="scientific">Lygus hesperus</name>
    <name type="common">Western plant bug</name>
    <dbReference type="NCBI Taxonomy" id="30085"/>
    <lineage>
        <taxon>Eukaryota</taxon>
        <taxon>Metazoa</taxon>
        <taxon>Ecdysozoa</taxon>
        <taxon>Arthropoda</taxon>
        <taxon>Hexapoda</taxon>
        <taxon>Insecta</taxon>
        <taxon>Pterygota</taxon>
        <taxon>Neoptera</taxon>
        <taxon>Paraneoptera</taxon>
        <taxon>Hemiptera</taxon>
        <taxon>Heteroptera</taxon>
        <taxon>Panheteroptera</taxon>
        <taxon>Cimicomorpha</taxon>
        <taxon>Miridae</taxon>
        <taxon>Mirini</taxon>
        <taxon>Lygus</taxon>
    </lineage>
</organism>
<dbReference type="GO" id="GO:0016853">
    <property type="term" value="F:isomerase activity"/>
    <property type="evidence" value="ECO:0007669"/>
    <property type="project" value="UniProtKB-KW"/>
</dbReference>
<accession>A0A0A9X2H9</accession>
<reference evidence="3" key="3">
    <citation type="submission" date="2014-09" db="EMBL/GenBank/DDBJ databases">
        <authorList>
            <person name="Magalhaes I.L.F."/>
            <person name="Oliveira U."/>
            <person name="Santos F.R."/>
            <person name="Vidigal T.H.D.A."/>
            <person name="Brescovit A.D."/>
            <person name="Santos A.J."/>
        </authorList>
    </citation>
    <scope>NUCLEOTIDE SEQUENCE</scope>
</reference>
<feature type="non-terminal residue" evidence="2">
    <location>
        <position position="374"/>
    </location>
</feature>
<protein>
    <submittedName>
        <fullName evidence="2">Methylthioribose-1-phosphate isomerase</fullName>
    </submittedName>
</protein>
<sequence>MNGTEWLTINFLHSWLTMPLIVVLLTCATIHQPAMSSDSVYATRRSEYGWDPSWRPIRGAVKNNQDSATSLMTKKEVDQESRGIDKVTRDSSKYRGNPYRKYGASRGLISWLFDNKWANEGKRLVKKVVRRSIVVGKKIVVLPLLGAEKVVNAGAYIASLGVHYSKGVLNEIERVIGNGWKAIKAIKVPGFGAVIYFLGGIISVVSETEKSIMFFISRVRKSISAAHAYGLYVSLNIVSGALGPMMRTLHMDCVPLAARTIKVNKFLVDEIQTGEGRVCGVSHLHAKNNVTITKNDESFLIVRIPYEIVDIKVSFKAFNASNFSGLILENTPMEVHIERIIVQGRISFQAGTIIRFMRIKLKVLKFVGFRIKIQ</sequence>
<dbReference type="AlphaFoldDB" id="A0A0A9X2H9"/>
<keyword evidence="1" id="KW-1133">Transmembrane helix</keyword>
<dbReference type="EMBL" id="GBRD01009905">
    <property type="protein sequence ID" value="JAG55919.1"/>
    <property type="molecule type" value="Transcribed_RNA"/>
</dbReference>
<keyword evidence="1" id="KW-0472">Membrane</keyword>
<evidence type="ECO:0000313" key="3">
    <source>
        <dbReference type="EMBL" id="JAG55919.1"/>
    </source>
</evidence>
<evidence type="ECO:0000256" key="1">
    <source>
        <dbReference type="SAM" id="Phobius"/>
    </source>
</evidence>
<gene>
    <name evidence="2" type="primary">mtnA_2</name>
    <name evidence="2" type="ORF">CM83_99917</name>
</gene>
<reference evidence="2" key="1">
    <citation type="journal article" date="2014" name="PLoS ONE">
        <title>Transcriptome-Based Identification of ABC Transporters in the Western Tarnished Plant Bug Lygus hesperus.</title>
        <authorList>
            <person name="Hull J.J."/>
            <person name="Chaney K."/>
            <person name="Geib S.M."/>
            <person name="Fabrick J.A."/>
            <person name="Brent C.S."/>
            <person name="Walsh D."/>
            <person name="Lavine L.C."/>
        </authorList>
    </citation>
    <scope>NUCLEOTIDE SEQUENCE</scope>
</reference>
<proteinExistence type="predicted"/>
<feature type="transmembrane region" description="Helical" evidence="1">
    <location>
        <begin position="12"/>
        <end position="30"/>
    </location>
</feature>
<name>A0A0A9X2H9_LYGHE</name>
<keyword evidence="1" id="KW-0812">Transmembrane</keyword>